<dbReference type="RefSeq" id="WP_186847792.1">
    <property type="nucleotide sequence ID" value="NZ_JACOOX010000005.1"/>
</dbReference>
<accession>A0A8I0AHD2</accession>
<dbReference type="AlphaFoldDB" id="A0A8I0AHD2"/>
<dbReference type="Proteomes" id="UP000615234">
    <property type="component" value="Unassembled WGS sequence"/>
</dbReference>
<keyword evidence="2" id="KW-1185">Reference proteome</keyword>
<organism evidence="1 2">
    <name type="scientific">Coprococcus hominis</name>
    <name type="common">ex Liu et al. 2022</name>
    <dbReference type="NCBI Taxonomy" id="2763039"/>
    <lineage>
        <taxon>Bacteria</taxon>
        <taxon>Bacillati</taxon>
        <taxon>Bacillota</taxon>
        <taxon>Clostridia</taxon>
        <taxon>Lachnospirales</taxon>
        <taxon>Lachnospiraceae</taxon>
        <taxon>Coprococcus</taxon>
    </lineage>
</organism>
<gene>
    <name evidence="1" type="ORF">H8S09_09475</name>
</gene>
<reference evidence="1 2" key="1">
    <citation type="submission" date="2020-08" db="EMBL/GenBank/DDBJ databases">
        <title>Genome public.</title>
        <authorList>
            <person name="Liu C."/>
            <person name="Sun Q."/>
        </authorList>
    </citation>
    <scope>NUCLEOTIDE SEQUENCE [LARGE SCALE GENOMIC DNA]</scope>
    <source>
        <strain evidence="1 2">NSJ-10</strain>
    </source>
</reference>
<dbReference type="EMBL" id="JACOOX010000005">
    <property type="protein sequence ID" value="MBC5663119.1"/>
    <property type="molecule type" value="Genomic_DNA"/>
</dbReference>
<evidence type="ECO:0000313" key="2">
    <source>
        <dbReference type="Proteomes" id="UP000615234"/>
    </source>
</evidence>
<evidence type="ECO:0000313" key="1">
    <source>
        <dbReference type="EMBL" id="MBC5663119.1"/>
    </source>
</evidence>
<name>A0A8I0AHD2_9FIRM</name>
<sequence>MTIFEVKKHIEEKGYKTEWQTSYAGNQFLVAYVNEIPILVRRLRPGGETVNYCFSKTKIDQLIYFAKAYKYMIKKDFKGVLEYTDFPMYARCNNIAGCFNEEEYEKIVEMFPDFELGPYEDDRVIQARKELLKSRGVKYIKMLTPRTKNLKI</sequence>
<proteinExistence type="predicted"/>
<protein>
    <submittedName>
        <fullName evidence="1">Uncharacterized protein</fullName>
    </submittedName>
</protein>
<comment type="caution">
    <text evidence="1">The sequence shown here is derived from an EMBL/GenBank/DDBJ whole genome shotgun (WGS) entry which is preliminary data.</text>
</comment>